<accession>A0AAV8XDT5</accession>
<evidence type="ECO:0000313" key="2">
    <source>
        <dbReference type="Proteomes" id="UP001162162"/>
    </source>
</evidence>
<sequence length="94" mass="11096">MSSIYSQAKKWHKSLREGREDVNDEARSGFIRRTDRQMSACAIRGEEEGVVNRREMVQMPQDRSLRDACSHKDLNRIVTTIDYKLLYLKNTIEY</sequence>
<evidence type="ECO:0000313" key="1">
    <source>
        <dbReference type="EMBL" id="KAJ8936713.1"/>
    </source>
</evidence>
<organism evidence="1 2">
    <name type="scientific">Aromia moschata</name>
    <dbReference type="NCBI Taxonomy" id="1265417"/>
    <lineage>
        <taxon>Eukaryota</taxon>
        <taxon>Metazoa</taxon>
        <taxon>Ecdysozoa</taxon>
        <taxon>Arthropoda</taxon>
        <taxon>Hexapoda</taxon>
        <taxon>Insecta</taxon>
        <taxon>Pterygota</taxon>
        <taxon>Neoptera</taxon>
        <taxon>Endopterygota</taxon>
        <taxon>Coleoptera</taxon>
        <taxon>Polyphaga</taxon>
        <taxon>Cucujiformia</taxon>
        <taxon>Chrysomeloidea</taxon>
        <taxon>Cerambycidae</taxon>
        <taxon>Cerambycinae</taxon>
        <taxon>Callichromatini</taxon>
        <taxon>Aromia</taxon>
    </lineage>
</organism>
<dbReference type="AlphaFoldDB" id="A0AAV8XDT5"/>
<reference evidence="1" key="1">
    <citation type="journal article" date="2023" name="Insect Mol. Biol.">
        <title>Genome sequencing provides insights into the evolution of gene families encoding plant cell wall-degrading enzymes in longhorned beetles.</title>
        <authorList>
            <person name="Shin N.R."/>
            <person name="Okamura Y."/>
            <person name="Kirsch R."/>
            <person name="Pauchet Y."/>
        </authorList>
    </citation>
    <scope>NUCLEOTIDE SEQUENCE</scope>
    <source>
        <strain evidence="1">AMC_N1</strain>
    </source>
</reference>
<dbReference type="EMBL" id="JAPWTK010000720">
    <property type="protein sequence ID" value="KAJ8936713.1"/>
    <property type="molecule type" value="Genomic_DNA"/>
</dbReference>
<protein>
    <submittedName>
        <fullName evidence="1">Uncharacterized protein</fullName>
    </submittedName>
</protein>
<gene>
    <name evidence="1" type="ORF">NQ318_020325</name>
</gene>
<dbReference type="Proteomes" id="UP001162162">
    <property type="component" value="Unassembled WGS sequence"/>
</dbReference>
<comment type="caution">
    <text evidence="1">The sequence shown here is derived from an EMBL/GenBank/DDBJ whole genome shotgun (WGS) entry which is preliminary data.</text>
</comment>
<name>A0AAV8XDT5_9CUCU</name>
<keyword evidence="2" id="KW-1185">Reference proteome</keyword>
<proteinExistence type="predicted"/>